<dbReference type="GO" id="GO:0006310">
    <property type="term" value="P:DNA recombination"/>
    <property type="evidence" value="ECO:0007669"/>
    <property type="project" value="UniProtKB-KW"/>
</dbReference>
<comment type="function">
    <text evidence="2">The aspartyl protease (PR) mediates the proteolytic cleavages of the Gag and Gag-Pol polyproteins after assembly of the VLP.</text>
</comment>
<dbReference type="Pfam" id="PF17917">
    <property type="entry name" value="RT_RNaseH"/>
    <property type="match status" value="1"/>
</dbReference>
<evidence type="ECO:0000256" key="14">
    <source>
        <dbReference type="ARBA" id="ARBA00022750"/>
    </source>
</evidence>
<keyword evidence="23" id="KW-0229">DNA integration</keyword>
<dbReference type="GO" id="GO:0004523">
    <property type="term" value="F:RNA-DNA hybrid ribonuclease activity"/>
    <property type="evidence" value="ECO:0007669"/>
    <property type="project" value="UniProtKB-EC"/>
</dbReference>
<dbReference type="Gene3D" id="3.30.70.270">
    <property type="match status" value="2"/>
</dbReference>
<dbReference type="Gene3D" id="3.10.20.370">
    <property type="match status" value="1"/>
</dbReference>
<evidence type="ECO:0000256" key="29">
    <source>
        <dbReference type="ARBA" id="ARBA00023242"/>
    </source>
</evidence>
<evidence type="ECO:0000256" key="35">
    <source>
        <dbReference type="ARBA" id="ARBA00063849"/>
    </source>
</evidence>
<dbReference type="EC" id="2.7.7.49" evidence="5"/>
<dbReference type="FunFam" id="3.10.10.10:FF:000007">
    <property type="entry name" value="Retrovirus-related Pol polyprotein from transposon 17.6-like Protein"/>
    <property type="match status" value="1"/>
</dbReference>
<keyword evidence="10" id="KW-0548">Nucleotidyltransferase</keyword>
<dbReference type="CDD" id="cd00303">
    <property type="entry name" value="retropepsin_like"/>
    <property type="match status" value="1"/>
</dbReference>
<keyword evidence="12" id="KW-0479">Metal-binding</keyword>
<evidence type="ECO:0000256" key="9">
    <source>
        <dbReference type="ARBA" id="ARBA00022679"/>
    </source>
</evidence>
<dbReference type="PROSITE" id="PS50878">
    <property type="entry name" value="RT_POL"/>
    <property type="match status" value="1"/>
</dbReference>
<dbReference type="Pfam" id="PF00078">
    <property type="entry name" value="RVT_1"/>
    <property type="match status" value="1"/>
</dbReference>
<keyword evidence="22" id="KW-0694">RNA-binding</keyword>
<evidence type="ECO:0000256" key="36">
    <source>
        <dbReference type="ARBA" id="ARBA00082890"/>
    </source>
</evidence>
<evidence type="ECO:0000256" key="26">
    <source>
        <dbReference type="ARBA" id="ARBA00023113"/>
    </source>
</evidence>
<dbReference type="GO" id="GO:0006508">
    <property type="term" value="P:proteolysis"/>
    <property type="evidence" value="ECO:0007669"/>
    <property type="project" value="UniProtKB-KW"/>
</dbReference>
<dbReference type="Gene3D" id="1.10.340.70">
    <property type="match status" value="1"/>
</dbReference>
<dbReference type="InterPro" id="IPR021109">
    <property type="entry name" value="Peptidase_aspartic_dom_sf"/>
</dbReference>
<evidence type="ECO:0000256" key="27">
    <source>
        <dbReference type="ARBA" id="ARBA00023125"/>
    </source>
</evidence>
<dbReference type="GO" id="GO:0003723">
    <property type="term" value="F:RNA binding"/>
    <property type="evidence" value="ECO:0007669"/>
    <property type="project" value="UniProtKB-KW"/>
</dbReference>
<feature type="domain" description="Reverse transcriptase" evidence="38">
    <location>
        <begin position="279"/>
        <end position="460"/>
    </location>
</feature>
<protein>
    <recommendedName>
        <fullName evidence="5">RNA-directed DNA polymerase</fullName>
        <ecNumber evidence="5">2.7.7.49</ecNumber>
    </recommendedName>
    <alternativeName>
        <fullName evidence="36">Gag3-Pol3</fullName>
    </alternativeName>
</protein>
<comment type="function">
    <text evidence="32">Integrase (IN) targets the VLP to the nucleus, where a subparticle preintegration complex (PIC) containing at least integrase and the newly synthesized dsDNA copy of the retrotransposon must transit the nuclear membrane. Once in the nucleus, integrase performs the integration of the dsDNA into the host genome.</text>
</comment>
<gene>
    <name evidence="40" type="ORF">MEDL_43084</name>
</gene>
<evidence type="ECO:0000256" key="32">
    <source>
        <dbReference type="ARBA" id="ARBA00025615"/>
    </source>
</evidence>
<keyword evidence="29" id="KW-0539">Nucleus</keyword>
<proteinExistence type="predicted"/>
<evidence type="ECO:0000256" key="8">
    <source>
        <dbReference type="ARBA" id="ARBA00022670"/>
    </source>
</evidence>
<dbReference type="FunFam" id="3.30.70.270:FF:000026">
    <property type="entry name" value="Transposon Ty3-G Gag-Pol polyprotein"/>
    <property type="match status" value="1"/>
</dbReference>
<evidence type="ECO:0000256" key="12">
    <source>
        <dbReference type="ARBA" id="ARBA00022723"/>
    </source>
</evidence>
<dbReference type="GO" id="GO:0005524">
    <property type="term" value="F:ATP binding"/>
    <property type="evidence" value="ECO:0007669"/>
    <property type="project" value="UniProtKB-KW"/>
</dbReference>
<dbReference type="GO" id="GO:0005634">
    <property type="term" value="C:nucleus"/>
    <property type="evidence" value="ECO:0007669"/>
    <property type="project" value="UniProtKB-SubCell"/>
</dbReference>
<evidence type="ECO:0000256" key="1">
    <source>
        <dbReference type="ARBA" id="ARBA00000077"/>
    </source>
</evidence>
<dbReference type="InterPro" id="IPR043128">
    <property type="entry name" value="Rev_trsase/Diguanyl_cyclase"/>
</dbReference>
<dbReference type="GO" id="GO:0003964">
    <property type="term" value="F:RNA-directed DNA polymerase activity"/>
    <property type="evidence" value="ECO:0007669"/>
    <property type="project" value="UniProtKB-KW"/>
</dbReference>
<dbReference type="InterPro" id="IPR000477">
    <property type="entry name" value="RT_dom"/>
</dbReference>
<dbReference type="InterPro" id="IPR041373">
    <property type="entry name" value="RT_RNaseH"/>
</dbReference>
<keyword evidence="30" id="KW-0511">Multifunctional enzyme</keyword>
<keyword evidence="13" id="KW-0547">Nucleotide-binding</keyword>
<keyword evidence="7" id="KW-1188">Viral release from host cell</keyword>
<evidence type="ECO:0000256" key="10">
    <source>
        <dbReference type="ARBA" id="ARBA00022695"/>
    </source>
</evidence>
<dbReference type="Pfam" id="PF17921">
    <property type="entry name" value="Integrase_H2C2"/>
    <property type="match status" value="1"/>
</dbReference>
<comment type="catalytic activity">
    <reaction evidence="1">
        <text>Endonucleolytic cleavage to 5'-phosphomonoester.</text>
        <dbReference type="EC" id="3.1.26.4"/>
    </reaction>
</comment>
<accession>A0A8S3T8L6</accession>
<keyword evidence="14" id="KW-0064">Aspartyl protease</keyword>
<sequence>MPGNVRQVVAANGNQVAVLGKIDIVVTVGSTKFTQTVHVLDQLHHTLILGFDFMKNQGAFINFDDLTLEMNKPKMIIGSISIKAGLVRTIKAVTIPKRSEINIPVSVSRQTHDSTVLLEPLESYCPALKNLVVAKCLVNVQNGKACLRLLNPTHSDIQLKAHKEIAKVSQVNIDDIYPLDDNTKHISAVSTTNIKQKDTDLHFDLSNSCLTSDEKSELSNFLQKNRSAFATSLNELGCTHLYKHNIETIPGARPVRLNPYRQPPNVRDEQDRQVQELQESGIIEPSSSSWAFPVVMCFKRSGGSMRMAIDYRKLNSLCLPQSFPLPHMESVFDAIGENKAKYFSSLDLKSGYYQVPLTEESKPKTAFITQTGVYQFKRMSFGLMNAPITFQAMMSDVLRGLNWKFVLVYVDDILVFSKNFQDHLNHLSQVFERLKHANLKLHPDKCHFAMKEIKFLGHYISQDGVRADPEKTRAVNEFPVPKTQKQIRSFLGMANYYRRFIKDYSKIVCPLTALTHKNQPVKLKWTPKCQTAFESIKQALITAPVLAYPDLSKPFILTCDASDEAISFVLGQLDFENKEYVVAYGNKTLTKEEKRYNTSEKECLAILKGVETYRPYLANSHFTVVTDHSALVWLKSAKHTGRLARWALRMQDLQFSIIHRPGKSNVVADCLSRIPNPFNTNSVQAISLSKDILSESSDNIESLSEPLESEDVLSDAEEFDEYKPNWRTEVKLIYEFDHVDDGHESPMVAAIEAQNVQETIDDKVSLSQLQKECPDFSAIYTYLSLGELPDDRKLRDKVVSESKYFSLSDGVLNHWYQRRCRGLAEEFKRIKQIALPKCLRLDALKSYHDSLASGGHIGREKVYNSLMEKYWWNNMHQNVIDYVKSCDRCQRAKQNCNPNRPSLTKMPQVGRFDRWHIDVLGPLTKSPDGYEYVLLVVDAFSRWCEGFPMKTQNAKEIAENLYNGVVTRYGSPRVLCSDRGQAFLSKIVKAICEIFQITQHHTSSYHPNTNGTVERQNHTLAQSLRTYCNESHDKWPSLIPSIMMAFRRSVSSATGFSPFYMMFGQDMKIPFDIALEPKDNLPQDTKTYLNQFISNIKVAHTIAHQNEAVNKEKDKVRHDEKAKTQTFAVGDLVLIKVHKFPTGMSRKLCDKAEGPYHIEEIGPNHTYALRRQSDQKKHKSLMNATNLQLYTRPEPVRQRLTVHPPNQNDAPEPDSDTESLEDDAEIQDAHDNVVQPPPQPVIDPLKKYTFKEIIKGRRKQGRREMYVKWLDNTNTWEPDTNFDQDMLDYINSRWTKKGKRKKSLFKP</sequence>
<dbReference type="PANTHER" id="PTHR37984">
    <property type="entry name" value="PROTEIN CBG26694"/>
    <property type="match status" value="1"/>
</dbReference>
<evidence type="ECO:0000256" key="6">
    <source>
        <dbReference type="ARBA" id="ARBA00022490"/>
    </source>
</evidence>
<evidence type="ECO:0000256" key="19">
    <source>
        <dbReference type="ARBA" id="ARBA00022833"/>
    </source>
</evidence>
<evidence type="ECO:0000256" key="4">
    <source>
        <dbReference type="ARBA" id="ARBA00004496"/>
    </source>
</evidence>
<keyword evidence="11" id="KW-0540">Nuclease</keyword>
<dbReference type="SUPFAM" id="SSF56672">
    <property type="entry name" value="DNA/RNA polymerases"/>
    <property type="match status" value="1"/>
</dbReference>
<evidence type="ECO:0000256" key="33">
    <source>
        <dbReference type="ARBA" id="ARBA00055265"/>
    </source>
</evidence>
<evidence type="ECO:0000256" key="2">
    <source>
        <dbReference type="ARBA" id="ARBA00002180"/>
    </source>
</evidence>
<evidence type="ECO:0000256" key="31">
    <source>
        <dbReference type="ARBA" id="ARBA00025590"/>
    </source>
</evidence>
<dbReference type="InterPro" id="IPR036397">
    <property type="entry name" value="RNaseH_sf"/>
</dbReference>
<dbReference type="GO" id="GO:0003887">
    <property type="term" value="F:DNA-directed DNA polymerase activity"/>
    <property type="evidence" value="ECO:0007669"/>
    <property type="project" value="UniProtKB-KW"/>
</dbReference>
<evidence type="ECO:0000259" key="38">
    <source>
        <dbReference type="PROSITE" id="PS50878"/>
    </source>
</evidence>
<dbReference type="GO" id="GO:0003677">
    <property type="term" value="F:DNA binding"/>
    <property type="evidence" value="ECO:0007669"/>
    <property type="project" value="UniProtKB-KW"/>
</dbReference>
<comment type="caution">
    <text evidence="40">The sequence shown here is derived from an EMBL/GenBank/DDBJ whole genome shotgun (WGS) entry which is preliminary data.</text>
</comment>
<comment type="function">
    <text evidence="33">Nucleocapsid protein p11 (NC) forms the nucleocore that coats the retro-elements dimeric RNA. Binds these RNAs through its zinc fingers. Promotes primer tRNA(i)-Met annealing to the multipartite primer-binding site (PBS), dimerization of Ty3 RNA and initiation of reverse transcription.</text>
</comment>
<keyword evidence="24" id="KW-0695">RNA-directed DNA polymerase</keyword>
<evidence type="ECO:0000256" key="20">
    <source>
        <dbReference type="ARBA" id="ARBA00022840"/>
    </source>
</evidence>
<keyword evidence="27" id="KW-0238">DNA-binding</keyword>
<comment type="function">
    <text evidence="34">Capsid protein (CA) is the structural component of the virus-like particle (VLP), forming the shell that encapsulates the genomic RNA-nucleocapsid complex.</text>
</comment>
<dbReference type="InterPro" id="IPR012337">
    <property type="entry name" value="RNaseH-like_sf"/>
</dbReference>
<dbReference type="GO" id="GO:0004190">
    <property type="term" value="F:aspartic-type endopeptidase activity"/>
    <property type="evidence" value="ECO:0007669"/>
    <property type="project" value="UniProtKB-KW"/>
</dbReference>
<keyword evidence="20" id="KW-0067">ATP-binding</keyword>
<keyword evidence="6" id="KW-0963">Cytoplasm</keyword>
<keyword evidence="28" id="KW-0233">DNA recombination</keyword>
<comment type="function">
    <text evidence="31">Reverse transcriptase/ribonuclease H (RT) is a multifunctional enzyme that catalyzes the conversion of the retro-elements RNA genome into dsDNA within the VLP. The enzyme displays a DNA polymerase activity that can copy either DNA or RNA templates, and a ribonuclease H (RNase H) activity that cleaves the RNA strand of RNA-DNA heteroduplexes during plus-strand synthesis and hydrolyzes RNA primers. The conversion leads to a linear dsDNA copy of the retrotransposon that includes long terminal repeats (LTRs) at both ends.</text>
</comment>
<evidence type="ECO:0000256" key="23">
    <source>
        <dbReference type="ARBA" id="ARBA00022908"/>
    </source>
</evidence>
<name>A0A8S3T8L6_MYTED</name>
<dbReference type="Gene3D" id="3.10.10.10">
    <property type="entry name" value="HIV Type 1 Reverse Transcriptase, subunit A, domain 1"/>
    <property type="match status" value="1"/>
</dbReference>
<evidence type="ECO:0000256" key="5">
    <source>
        <dbReference type="ARBA" id="ARBA00012493"/>
    </source>
</evidence>
<keyword evidence="19" id="KW-0862">Zinc</keyword>
<evidence type="ECO:0000313" key="41">
    <source>
        <dbReference type="Proteomes" id="UP000683360"/>
    </source>
</evidence>
<feature type="domain" description="Integrase catalytic" evidence="39">
    <location>
        <begin position="903"/>
        <end position="1066"/>
    </location>
</feature>
<dbReference type="Gene3D" id="2.40.70.10">
    <property type="entry name" value="Acid Proteases"/>
    <property type="match status" value="1"/>
</dbReference>
<comment type="subunit">
    <text evidence="35">The protease is a homodimer, whose active site consists of two apposed aspartic acid residues.</text>
</comment>
<evidence type="ECO:0000259" key="39">
    <source>
        <dbReference type="PROSITE" id="PS50994"/>
    </source>
</evidence>
<evidence type="ECO:0000256" key="34">
    <source>
        <dbReference type="ARBA" id="ARBA00055383"/>
    </source>
</evidence>
<evidence type="ECO:0000256" key="25">
    <source>
        <dbReference type="ARBA" id="ARBA00022932"/>
    </source>
</evidence>
<keyword evidence="8" id="KW-0645">Protease</keyword>
<dbReference type="FunFam" id="3.30.420.10:FF:000032">
    <property type="entry name" value="Retrovirus-related Pol polyprotein from transposon 297-like Protein"/>
    <property type="match status" value="1"/>
</dbReference>
<keyword evidence="26" id="KW-0917">Virion maturation</keyword>
<dbReference type="FunFam" id="3.10.20.370:FF:000001">
    <property type="entry name" value="Retrovirus-related Pol polyprotein from transposon 17.6-like protein"/>
    <property type="match status" value="1"/>
</dbReference>
<dbReference type="Gene3D" id="3.30.420.10">
    <property type="entry name" value="Ribonuclease H-like superfamily/Ribonuclease H"/>
    <property type="match status" value="1"/>
</dbReference>
<dbReference type="Gene3D" id="2.40.50.40">
    <property type="match status" value="1"/>
</dbReference>
<dbReference type="CDD" id="cd09274">
    <property type="entry name" value="RNase_HI_RT_Ty3"/>
    <property type="match status" value="1"/>
</dbReference>
<dbReference type="InterPro" id="IPR050951">
    <property type="entry name" value="Retrovirus_Pol_polyprotein"/>
</dbReference>
<keyword evidence="9" id="KW-0808">Transferase</keyword>
<feature type="compositionally biased region" description="Acidic residues" evidence="37">
    <location>
        <begin position="1211"/>
        <end position="1222"/>
    </location>
</feature>
<evidence type="ECO:0000256" key="16">
    <source>
        <dbReference type="ARBA" id="ARBA00022759"/>
    </source>
</evidence>
<dbReference type="GO" id="GO:0015074">
    <property type="term" value="P:DNA integration"/>
    <property type="evidence" value="ECO:0007669"/>
    <property type="project" value="UniProtKB-KW"/>
</dbReference>
<keyword evidence="17" id="KW-0863">Zinc-finger</keyword>
<evidence type="ECO:0000256" key="37">
    <source>
        <dbReference type="SAM" id="MobiDB-lite"/>
    </source>
</evidence>
<dbReference type="Pfam" id="PF00665">
    <property type="entry name" value="rve"/>
    <property type="match status" value="1"/>
</dbReference>
<evidence type="ECO:0000256" key="18">
    <source>
        <dbReference type="ARBA" id="ARBA00022801"/>
    </source>
</evidence>
<dbReference type="FunFam" id="1.10.340.70:FF:000001">
    <property type="entry name" value="Retrovirus-related Pol polyprotein from transposon gypsy-like Protein"/>
    <property type="match status" value="1"/>
</dbReference>
<dbReference type="GO" id="GO:0005737">
    <property type="term" value="C:cytoplasm"/>
    <property type="evidence" value="ECO:0007669"/>
    <property type="project" value="UniProtKB-SubCell"/>
</dbReference>
<evidence type="ECO:0000256" key="28">
    <source>
        <dbReference type="ARBA" id="ARBA00023172"/>
    </source>
</evidence>
<evidence type="ECO:0000256" key="7">
    <source>
        <dbReference type="ARBA" id="ARBA00022612"/>
    </source>
</evidence>
<organism evidence="40 41">
    <name type="scientific">Mytilus edulis</name>
    <name type="common">Blue mussel</name>
    <dbReference type="NCBI Taxonomy" id="6550"/>
    <lineage>
        <taxon>Eukaryota</taxon>
        <taxon>Metazoa</taxon>
        <taxon>Spiralia</taxon>
        <taxon>Lophotrochozoa</taxon>
        <taxon>Mollusca</taxon>
        <taxon>Bivalvia</taxon>
        <taxon>Autobranchia</taxon>
        <taxon>Pteriomorphia</taxon>
        <taxon>Mytilida</taxon>
        <taxon>Mytiloidea</taxon>
        <taxon>Mytilidae</taxon>
        <taxon>Mytilinae</taxon>
        <taxon>Mytilus</taxon>
    </lineage>
</organism>
<dbReference type="SUPFAM" id="SSF53098">
    <property type="entry name" value="Ribonuclease H-like"/>
    <property type="match status" value="1"/>
</dbReference>
<evidence type="ECO:0000256" key="30">
    <source>
        <dbReference type="ARBA" id="ARBA00023268"/>
    </source>
</evidence>
<evidence type="ECO:0000256" key="22">
    <source>
        <dbReference type="ARBA" id="ARBA00022884"/>
    </source>
</evidence>
<dbReference type="InterPro" id="IPR041588">
    <property type="entry name" value="Integrase_H2C2"/>
</dbReference>
<evidence type="ECO:0000313" key="40">
    <source>
        <dbReference type="EMBL" id="CAG2230229.1"/>
    </source>
</evidence>
<keyword evidence="18" id="KW-0378">Hydrolase</keyword>
<keyword evidence="21" id="KW-0460">Magnesium</keyword>
<dbReference type="InterPro" id="IPR043502">
    <property type="entry name" value="DNA/RNA_pol_sf"/>
</dbReference>
<dbReference type="OrthoDB" id="5868531at2759"/>
<keyword evidence="15" id="KW-0688">Ribosomal frameshifting</keyword>
<feature type="region of interest" description="Disordered" evidence="37">
    <location>
        <begin position="1172"/>
        <end position="1222"/>
    </location>
</feature>
<dbReference type="EMBL" id="CAJPWZ010002054">
    <property type="protein sequence ID" value="CAG2230229.1"/>
    <property type="molecule type" value="Genomic_DNA"/>
</dbReference>
<evidence type="ECO:0000256" key="3">
    <source>
        <dbReference type="ARBA" id="ARBA00004123"/>
    </source>
</evidence>
<evidence type="ECO:0000256" key="13">
    <source>
        <dbReference type="ARBA" id="ARBA00022741"/>
    </source>
</evidence>
<dbReference type="GO" id="GO:0075523">
    <property type="term" value="P:viral translational frameshifting"/>
    <property type="evidence" value="ECO:0007669"/>
    <property type="project" value="UniProtKB-KW"/>
</dbReference>
<keyword evidence="16" id="KW-0255">Endonuclease</keyword>
<reference evidence="40" key="1">
    <citation type="submission" date="2021-03" db="EMBL/GenBank/DDBJ databases">
        <authorList>
            <person name="Bekaert M."/>
        </authorList>
    </citation>
    <scope>NUCLEOTIDE SEQUENCE</scope>
</reference>
<dbReference type="PROSITE" id="PS50994">
    <property type="entry name" value="INTEGRASE"/>
    <property type="match status" value="1"/>
</dbReference>
<dbReference type="GO" id="GO:0008270">
    <property type="term" value="F:zinc ion binding"/>
    <property type="evidence" value="ECO:0007669"/>
    <property type="project" value="UniProtKB-KW"/>
</dbReference>
<evidence type="ECO:0000256" key="17">
    <source>
        <dbReference type="ARBA" id="ARBA00022771"/>
    </source>
</evidence>
<dbReference type="InterPro" id="IPR001584">
    <property type="entry name" value="Integrase_cat-core"/>
</dbReference>
<evidence type="ECO:0000256" key="24">
    <source>
        <dbReference type="ARBA" id="ARBA00022918"/>
    </source>
</evidence>
<dbReference type="Proteomes" id="UP000683360">
    <property type="component" value="Unassembled WGS sequence"/>
</dbReference>
<dbReference type="CDD" id="cd01647">
    <property type="entry name" value="RT_LTR"/>
    <property type="match status" value="1"/>
</dbReference>
<evidence type="ECO:0000256" key="15">
    <source>
        <dbReference type="ARBA" id="ARBA00022758"/>
    </source>
</evidence>
<keyword evidence="25" id="KW-0239">DNA-directed DNA polymerase</keyword>
<keyword evidence="41" id="KW-1185">Reference proteome</keyword>
<comment type="subcellular location">
    <subcellularLocation>
        <location evidence="4">Cytoplasm</location>
    </subcellularLocation>
    <subcellularLocation>
        <location evidence="3">Nucleus</location>
    </subcellularLocation>
</comment>
<evidence type="ECO:0000256" key="11">
    <source>
        <dbReference type="ARBA" id="ARBA00022722"/>
    </source>
</evidence>
<evidence type="ECO:0000256" key="21">
    <source>
        <dbReference type="ARBA" id="ARBA00022842"/>
    </source>
</evidence>
<dbReference type="PANTHER" id="PTHR37984:SF5">
    <property type="entry name" value="PROTEIN NYNRIN-LIKE"/>
    <property type="match status" value="1"/>
</dbReference>